<feature type="transmembrane region" description="Helical" evidence="4">
    <location>
        <begin position="352"/>
        <end position="373"/>
    </location>
</feature>
<evidence type="ECO:0000313" key="6">
    <source>
        <dbReference type="EMBL" id="QTP58319.1"/>
    </source>
</evidence>
<gene>
    <name evidence="6" type="ORF">HNO53_06090</name>
</gene>
<keyword evidence="3 4" id="KW-0472">Membrane</keyword>
<evidence type="ECO:0000256" key="2">
    <source>
        <dbReference type="ARBA" id="ARBA00022989"/>
    </source>
</evidence>
<dbReference type="InterPro" id="IPR020846">
    <property type="entry name" value="MFS_dom"/>
</dbReference>
<feature type="transmembrane region" description="Helical" evidence="4">
    <location>
        <begin position="163"/>
        <end position="181"/>
    </location>
</feature>
<dbReference type="RefSeq" id="WP_209477005.1">
    <property type="nucleotide sequence ID" value="NZ_CP053383.1"/>
</dbReference>
<dbReference type="InterPro" id="IPR036259">
    <property type="entry name" value="MFS_trans_sf"/>
</dbReference>
<feature type="transmembrane region" description="Helical" evidence="4">
    <location>
        <begin position="235"/>
        <end position="253"/>
    </location>
</feature>
<evidence type="ECO:0000259" key="5">
    <source>
        <dbReference type="PROSITE" id="PS50850"/>
    </source>
</evidence>
<keyword evidence="1 4" id="KW-0812">Transmembrane</keyword>
<dbReference type="SUPFAM" id="SSF103473">
    <property type="entry name" value="MFS general substrate transporter"/>
    <property type="match status" value="1"/>
</dbReference>
<sequence length="391" mass="40420">MRRFQPIRLAFALCMITTAVNLQAPLYDALAARSGAGVGATTVAFACYVVGILPVLLGFNGLADRVGRKTLIMAALMLCLAATSLTLAVPGLVALGVARFMMGISTAMTSAVAPAYMLALFAGKDSRTPANWVTASTALGFGLGAAVTSVFVLHTPSLTPPSLWLYLGAAALALLLVLTLKDDSPRQAGAEMLRLPDYPPGAFGYALSILLAWATVGLVIAILPSTLTRHGLSGWAGFATFGVCSCGVLFQPWARKLAPQMSTQVGLVILPLAYALIAWGALQGDLVAVLLGTVAASSACYGFIYLGGLSGVLDLAKEHPSRASAGYFLMAYLGFSIPVITTGVLVDAFGHAAALGIFGLALLGGVAVTLGILQRGRIFSQRALQQREASK</sequence>
<feature type="transmembrane region" description="Helical" evidence="4">
    <location>
        <begin position="71"/>
        <end position="94"/>
    </location>
</feature>
<dbReference type="PROSITE" id="PS50850">
    <property type="entry name" value="MFS"/>
    <property type="match status" value="1"/>
</dbReference>
<dbReference type="PANTHER" id="PTHR23521">
    <property type="entry name" value="TRANSPORTER MFS SUPERFAMILY"/>
    <property type="match status" value="1"/>
</dbReference>
<feature type="transmembrane region" description="Helical" evidence="4">
    <location>
        <begin position="202"/>
        <end position="223"/>
    </location>
</feature>
<feature type="transmembrane region" description="Helical" evidence="4">
    <location>
        <begin position="100"/>
        <end position="120"/>
    </location>
</feature>
<dbReference type="EMBL" id="CP053383">
    <property type="protein sequence ID" value="QTP58319.1"/>
    <property type="molecule type" value="Genomic_DNA"/>
</dbReference>
<dbReference type="Gene3D" id="1.20.1250.20">
    <property type="entry name" value="MFS general substrate transporter like domains"/>
    <property type="match status" value="1"/>
</dbReference>
<feature type="domain" description="Major facilitator superfamily (MFS) profile" evidence="5">
    <location>
        <begin position="1"/>
        <end position="391"/>
    </location>
</feature>
<dbReference type="Proteomes" id="UP000671845">
    <property type="component" value="Chromosome"/>
</dbReference>
<organism evidence="6 7">
    <name type="scientific">Halomonas sulfidivorans</name>
    <dbReference type="NCBI Taxonomy" id="2733488"/>
    <lineage>
        <taxon>Bacteria</taxon>
        <taxon>Pseudomonadati</taxon>
        <taxon>Pseudomonadota</taxon>
        <taxon>Gammaproteobacteria</taxon>
        <taxon>Oceanospirillales</taxon>
        <taxon>Halomonadaceae</taxon>
        <taxon>Halomonas</taxon>
    </lineage>
</organism>
<evidence type="ECO:0000256" key="4">
    <source>
        <dbReference type="SAM" id="Phobius"/>
    </source>
</evidence>
<dbReference type="Pfam" id="PF07690">
    <property type="entry name" value="MFS_1"/>
    <property type="match status" value="1"/>
</dbReference>
<feature type="transmembrane region" description="Helical" evidence="4">
    <location>
        <begin position="38"/>
        <end position="59"/>
    </location>
</feature>
<evidence type="ECO:0000313" key="7">
    <source>
        <dbReference type="Proteomes" id="UP000671845"/>
    </source>
</evidence>
<evidence type="ECO:0000256" key="3">
    <source>
        <dbReference type="ARBA" id="ARBA00023136"/>
    </source>
</evidence>
<keyword evidence="2 4" id="KW-1133">Transmembrane helix</keyword>
<dbReference type="InterPro" id="IPR011701">
    <property type="entry name" value="MFS"/>
</dbReference>
<evidence type="ECO:0000256" key="1">
    <source>
        <dbReference type="ARBA" id="ARBA00022692"/>
    </source>
</evidence>
<accession>A0ABX7WH97</accession>
<feature type="transmembrane region" description="Helical" evidence="4">
    <location>
        <begin position="132"/>
        <end position="151"/>
    </location>
</feature>
<reference evidence="6 7" key="1">
    <citation type="journal article" date="2021" name="Front. Microbiol.">
        <title>Aerobic Denitrification and Heterotrophic Sulfur Oxidation in the Genus Halomonas Revealed by Six Novel Species Characterizations and Genome-Based Analysis.</title>
        <authorList>
            <person name="Wang L."/>
            <person name="Shao Z."/>
        </authorList>
    </citation>
    <scope>NUCLEOTIDE SEQUENCE [LARGE SCALE GENOMIC DNA]</scope>
    <source>
        <strain evidence="6 7">MCCC 1A13718</strain>
    </source>
</reference>
<proteinExistence type="predicted"/>
<feature type="transmembrane region" description="Helical" evidence="4">
    <location>
        <begin position="265"/>
        <end position="282"/>
    </location>
</feature>
<feature type="transmembrane region" description="Helical" evidence="4">
    <location>
        <begin position="325"/>
        <end position="346"/>
    </location>
</feature>
<feature type="transmembrane region" description="Helical" evidence="4">
    <location>
        <begin position="288"/>
        <end position="313"/>
    </location>
</feature>
<keyword evidence="7" id="KW-1185">Reference proteome</keyword>
<name>A0ABX7WH97_9GAMM</name>
<dbReference type="PANTHER" id="PTHR23521:SF3">
    <property type="entry name" value="MFS TRANSPORTER"/>
    <property type="match status" value="1"/>
</dbReference>
<protein>
    <submittedName>
        <fullName evidence="6">MFS transporter</fullName>
    </submittedName>
</protein>